<evidence type="ECO:0000259" key="2">
    <source>
        <dbReference type="Pfam" id="PF14347"/>
    </source>
</evidence>
<proteinExistence type="predicted"/>
<reference evidence="3 4" key="1">
    <citation type="journal article" date="2015" name="Stand. Genomic Sci.">
        <title>Genomic Encyclopedia of Bacterial and Archaeal Type Strains, Phase III: the genomes of soil and plant-associated and newly described type strains.</title>
        <authorList>
            <person name="Whitman W.B."/>
            <person name="Woyke T."/>
            <person name="Klenk H.P."/>
            <person name="Zhou Y."/>
            <person name="Lilburn T.G."/>
            <person name="Beck B.J."/>
            <person name="De Vos P."/>
            <person name="Vandamme P."/>
            <person name="Eisen J.A."/>
            <person name="Garrity G."/>
            <person name="Hugenholtz P."/>
            <person name="Kyrpides N.C."/>
        </authorList>
    </citation>
    <scope>NUCLEOTIDE SEQUENCE [LARGE SCALE GENOMIC DNA]</scope>
    <source>
        <strain evidence="3 4">A3</strain>
    </source>
</reference>
<name>A0A4R2I7B3_9GAMM</name>
<dbReference type="Proteomes" id="UP000294862">
    <property type="component" value="Unassembled WGS sequence"/>
</dbReference>
<comment type="caution">
    <text evidence="3">The sequence shown here is derived from an EMBL/GenBank/DDBJ whole genome shotgun (WGS) entry which is preliminary data.</text>
</comment>
<accession>A0A4R2I7B3</accession>
<feature type="domain" description="DUF4399" evidence="2">
    <location>
        <begin position="59"/>
        <end position="150"/>
    </location>
</feature>
<gene>
    <name evidence="3" type="ORF">EV148_10614</name>
</gene>
<keyword evidence="1" id="KW-0732">Signal</keyword>
<evidence type="ECO:0000313" key="4">
    <source>
        <dbReference type="Proteomes" id="UP000294862"/>
    </source>
</evidence>
<dbReference type="OrthoDB" id="531568at2"/>
<dbReference type="Pfam" id="PF14347">
    <property type="entry name" value="DUF4399"/>
    <property type="match status" value="1"/>
</dbReference>
<dbReference type="InterPro" id="IPR025512">
    <property type="entry name" value="DUF4399"/>
</dbReference>
<dbReference type="EMBL" id="SLWQ01000006">
    <property type="protein sequence ID" value="TCO39872.1"/>
    <property type="molecule type" value="Genomic_DNA"/>
</dbReference>
<evidence type="ECO:0000256" key="1">
    <source>
        <dbReference type="SAM" id="SignalP"/>
    </source>
</evidence>
<dbReference type="RefSeq" id="WP_131998264.1">
    <property type="nucleotide sequence ID" value="NZ_JACGXM010000019.1"/>
</dbReference>
<dbReference type="AlphaFoldDB" id="A0A4R2I7B3"/>
<evidence type="ECO:0000313" key="3">
    <source>
        <dbReference type="EMBL" id="TCO39872.1"/>
    </source>
</evidence>
<organism evidence="3 4">
    <name type="scientific">Dokdonella fugitiva</name>
    <dbReference type="NCBI Taxonomy" id="328517"/>
    <lineage>
        <taxon>Bacteria</taxon>
        <taxon>Pseudomonadati</taxon>
        <taxon>Pseudomonadota</taxon>
        <taxon>Gammaproteobacteria</taxon>
        <taxon>Lysobacterales</taxon>
        <taxon>Rhodanobacteraceae</taxon>
        <taxon>Dokdonella</taxon>
    </lineage>
</organism>
<keyword evidence="4" id="KW-1185">Reference proteome</keyword>
<sequence>MRDFAIPCATALLLFVGVARAADPAAPIAALAREKAPAGARVFFIEPKDGATVGQDVQVKFGVEGIAIAPATEGKEGTGHHHLLVDGKELPPLDAPIPNDATHKHYGKGQTEDTIHLEPGTHTLQLDLGDARHVQFDPPIVSPKITIHVK</sequence>
<feature type="signal peptide" evidence="1">
    <location>
        <begin position="1"/>
        <end position="21"/>
    </location>
</feature>
<protein>
    <submittedName>
        <fullName evidence="3">Uncharacterized protein DUF4399</fullName>
    </submittedName>
</protein>
<feature type="chain" id="PRO_5020427479" evidence="1">
    <location>
        <begin position="22"/>
        <end position="150"/>
    </location>
</feature>